<feature type="transmembrane region" description="Helical" evidence="6">
    <location>
        <begin position="152"/>
        <end position="173"/>
    </location>
</feature>
<dbReference type="PANTHER" id="PTHR43298:SF2">
    <property type="entry name" value="FMN_FAD EXPORTER YEEO-RELATED"/>
    <property type="match status" value="1"/>
</dbReference>
<evidence type="ECO:0000313" key="8">
    <source>
        <dbReference type="Proteomes" id="UP000823868"/>
    </source>
</evidence>
<comment type="function">
    <text evidence="1">Multidrug efflux pump.</text>
</comment>
<reference evidence="7" key="2">
    <citation type="submission" date="2021-04" db="EMBL/GenBank/DDBJ databases">
        <authorList>
            <person name="Gilroy R."/>
        </authorList>
    </citation>
    <scope>NUCLEOTIDE SEQUENCE</scope>
    <source>
        <strain evidence="7">ChiBcec16_6824</strain>
    </source>
</reference>
<feature type="transmembrane region" description="Helical" evidence="6">
    <location>
        <begin position="347"/>
        <end position="368"/>
    </location>
</feature>
<feature type="transmembrane region" description="Helical" evidence="6">
    <location>
        <begin position="122"/>
        <end position="140"/>
    </location>
</feature>
<dbReference type="Pfam" id="PF01554">
    <property type="entry name" value="MatE"/>
    <property type="match status" value="2"/>
</dbReference>
<feature type="transmembrane region" description="Helical" evidence="6">
    <location>
        <begin position="403"/>
        <end position="421"/>
    </location>
</feature>
<organism evidence="7 8">
    <name type="scientific">Candidatus Flavonifractor merdigallinarum</name>
    <dbReference type="NCBI Taxonomy" id="2838589"/>
    <lineage>
        <taxon>Bacteria</taxon>
        <taxon>Bacillati</taxon>
        <taxon>Bacillota</taxon>
        <taxon>Clostridia</taxon>
        <taxon>Eubacteriales</taxon>
        <taxon>Oscillospiraceae</taxon>
        <taxon>Flavonifractor</taxon>
    </lineage>
</organism>
<feature type="transmembrane region" description="Helical" evidence="6">
    <location>
        <begin position="39"/>
        <end position="59"/>
    </location>
</feature>
<dbReference type="AlphaFoldDB" id="A0A9D2BYX5"/>
<gene>
    <name evidence="7" type="ORF">H9841_12305</name>
</gene>
<evidence type="ECO:0000256" key="6">
    <source>
        <dbReference type="SAM" id="Phobius"/>
    </source>
</evidence>
<protein>
    <recommendedName>
        <fullName evidence="3">Probable multidrug resistance protein NorM</fullName>
    </recommendedName>
    <alternativeName>
        <fullName evidence="5">Multidrug-efflux transporter</fullName>
    </alternativeName>
</protein>
<dbReference type="InterPro" id="IPR050222">
    <property type="entry name" value="MATE_MdtK"/>
</dbReference>
<comment type="similarity">
    <text evidence="2">Belongs to the multi antimicrobial extrusion (MATE) (TC 2.A.66.1) family.</text>
</comment>
<dbReference type="GO" id="GO:0005886">
    <property type="term" value="C:plasma membrane"/>
    <property type="evidence" value="ECO:0007669"/>
    <property type="project" value="TreeGrafter"/>
</dbReference>
<feature type="transmembrane region" description="Helical" evidence="6">
    <location>
        <begin position="223"/>
        <end position="249"/>
    </location>
</feature>
<evidence type="ECO:0000256" key="4">
    <source>
        <dbReference type="ARBA" id="ARBA00022448"/>
    </source>
</evidence>
<keyword evidence="6" id="KW-0472">Membrane</keyword>
<feature type="transmembrane region" description="Helical" evidence="6">
    <location>
        <begin position="255"/>
        <end position="278"/>
    </location>
</feature>
<keyword evidence="6" id="KW-1133">Transmembrane helix</keyword>
<comment type="caution">
    <text evidence="7">The sequence shown here is derived from an EMBL/GenBank/DDBJ whole genome shotgun (WGS) entry which is preliminary data.</text>
</comment>
<accession>A0A9D2BYX5</accession>
<evidence type="ECO:0000256" key="3">
    <source>
        <dbReference type="ARBA" id="ARBA00020268"/>
    </source>
</evidence>
<feature type="transmembrane region" description="Helical" evidence="6">
    <location>
        <begin position="80"/>
        <end position="102"/>
    </location>
</feature>
<dbReference type="Proteomes" id="UP000823868">
    <property type="component" value="Unassembled WGS sequence"/>
</dbReference>
<reference evidence="7" key="1">
    <citation type="journal article" date="2021" name="PeerJ">
        <title>Extensive microbial diversity within the chicken gut microbiome revealed by metagenomics and culture.</title>
        <authorList>
            <person name="Gilroy R."/>
            <person name="Ravi A."/>
            <person name="Getino M."/>
            <person name="Pursley I."/>
            <person name="Horton D.L."/>
            <person name="Alikhan N.F."/>
            <person name="Baker D."/>
            <person name="Gharbi K."/>
            <person name="Hall N."/>
            <person name="Watson M."/>
            <person name="Adriaenssens E.M."/>
            <person name="Foster-Nyarko E."/>
            <person name="Jarju S."/>
            <person name="Secka A."/>
            <person name="Antonio M."/>
            <person name="Oren A."/>
            <person name="Chaudhuri R.R."/>
            <person name="La Ragione R."/>
            <person name="Hildebrand F."/>
            <person name="Pallen M.J."/>
        </authorList>
    </citation>
    <scope>NUCLEOTIDE SEQUENCE</scope>
    <source>
        <strain evidence="7">ChiBcec16_6824</strain>
    </source>
</reference>
<dbReference type="GO" id="GO:0042910">
    <property type="term" value="F:xenobiotic transmembrane transporter activity"/>
    <property type="evidence" value="ECO:0007669"/>
    <property type="project" value="InterPro"/>
</dbReference>
<feature type="transmembrane region" description="Helical" evidence="6">
    <location>
        <begin position="306"/>
        <end position="327"/>
    </location>
</feature>
<name>A0A9D2BYX5_9FIRM</name>
<dbReference type="PANTHER" id="PTHR43298">
    <property type="entry name" value="MULTIDRUG RESISTANCE PROTEIN NORM-RELATED"/>
    <property type="match status" value="1"/>
</dbReference>
<evidence type="ECO:0000313" key="7">
    <source>
        <dbReference type="EMBL" id="HIY22666.1"/>
    </source>
</evidence>
<dbReference type="InterPro" id="IPR002528">
    <property type="entry name" value="MATE_fam"/>
</dbReference>
<dbReference type="GO" id="GO:0015297">
    <property type="term" value="F:antiporter activity"/>
    <property type="evidence" value="ECO:0007669"/>
    <property type="project" value="InterPro"/>
</dbReference>
<sequence length="441" mass="46611">MEVWKYISLSVLGMLGASGTILADTFFVSNRLGPTGLAALNIAISIFGLLNGVGILFGMGGATRYAILKSRSQEKQADSAFTLSLLCALGVGAGFLLLGLFGTSNLARALGASGDLLPLCSTYLRTVLCFAPFFIANHFFMALIRNDGNPKLAMCAMVSGSLANIILDYLFLYPMHLGIFGAALATGLSPLIGLAISSLHGLTKRNQFHLTWVSFRCSHLRAITSLGLSSFVNELSSSIVLVVFNLLLLNAAGTIGVAAYGIVANLALVVLAVFTGIAQGLQPLLSRSYGTGHTQEARSLLRKGQLCALLVGIVVWAASALWAPALAALFNSAGDPLLQTLAEEGLVLYFGGFLFLGYNYMSAAFLSATERGRSAFWISLFRGCVGITVSACLMARFWGVTGIWLSFPVVELGTLLLSWALQRPRTTPADSTCAAPLPTSR</sequence>
<evidence type="ECO:0000256" key="5">
    <source>
        <dbReference type="ARBA" id="ARBA00031636"/>
    </source>
</evidence>
<keyword evidence="6" id="KW-0812">Transmembrane</keyword>
<feature type="transmembrane region" description="Helical" evidence="6">
    <location>
        <begin position="179"/>
        <end position="202"/>
    </location>
</feature>
<evidence type="ECO:0000256" key="1">
    <source>
        <dbReference type="ARBA" id="ARBA00003408"/>
    </source>
</evidence>
<proteinExistence type="inferred from homology"/>
<dbReference type="EMBL" id="DXDX01000218">
    <property type="protein sequence ID" value="HIY22666.1"/>
    <property type="molecule type" value="Genomic_DNA"/>
</dbReference>
<feature type="transmembrane region" description="Helical" evidence="6">
    <location>
        <begin position="375"/>
        <end position="397"/>
    </location>
</feature>
<evidence type="ECO:0000256" key="2">
    <source>
        <dbReference type="ARBA" id="ARBA00010199"/>
    </source>
</evidence>
<keyword evidence="4" id="KW-0813">Transport</keyword>